<accession>A0A316EA24</accession>
<dbReference type="SUPFAM" id="SSF51161">
    <property type="entry name" value="Trimeric LpxA-like enzymes"/>
    <property type="match status" value="1"/>
</dbReference>
<dbReference type="AlphaFoldDB" id="A0A316EA24"/>
<dbReference type="CDD" id="cd05825">
    <property type="entry name" value="LbH_wcaF_like"/>
    <property type="match status" value="1"/>
</dbReference>
<sequence length="184" mass="20885">MKIETDLSKFNNSWYKPGNRTKILLWFLVNTLILNNYLPIPVIIKVIVLRLFGAKVGNNVMIKPKVNIKYPWFLEIGNYVWIGEQVWIDNFVKVVIEDHACVSQGAMLLTGNHNYKKSTFDLMPGEIHLEKGSWIGAKSVVCGGVKCHSHSVLAVNSVTSKDLLPYKIYQGNPAKEIRDRVISE</sequence>
<dbReference type="PANTHER" id="PTHR23416:SF23">
    <property type="entry name" value="ACETYLTRANSFERASE C18B11.09C-RELATED"/>
    <property type="match status" value="1"/>
</dbReference>
<keyword evidence="5" id="KW-1185">Reference proteome</keyword>
<dbReference type="EMBL" id="QGGO01000011">
    <property type="protein sequence ID" value="PWK26508.1"/>
    <property type="molecule type" value="Genomic_DNA"/>
</dbReference>
<dbReference type="InterPro" id="IPR051159">
    <property type="entry name" value="Hexapeptide_acetyltransf"/>
</dbReference>
<dbReference type="PANTHER" id="PTHR23416">
    <property type="entry name" value="SIALIC ACID SYNTHASE-RELATED"/>
    <property type="match status" value="1"/>
</dbReference>
<dbReference type="OrthoDB" id="9814490at2"/>
<feature type="transmembrane region" description="Helical" evidence="3">
    <location>
        <begin position="23"/>
        <end position="48"/>
    </location>
</feature>
<dbReference type="Proteomes" id="UP000245489">
    <property type="component" value="Unassembled WGS sequence"/>
</dbReference>
<evidence type="ECO:0000313" key="5">
    <source>
        <dbReference type="Proteomes" id="UP000245489"/>
    </source>
</evidence>
<protein>
    <submittedName>
        <fullName evidence="4">Putative colanic acid biosynthesis acetyltransferase WcaF</fullName>
    </submittedName>
</protein>
<dbReference type="InterPro" id="IPR011004">
    <property type="entry name" value="Trimer_LpxA-like_sf"/>
</dbReference>
<reference evidence="4 5" key="1">
    <citation type="submission" date="2018-05" db="EMBL/GenBank/DDBJ databases">
        <title>Genomic Encyclopedia of Archaeal and Bacterial Type Strains, Phase II (KMG-II): from individual species to whole genera.</title>
        <authorList>
            <person name="Goeker M."/>
        </authorList>
    </citation>
    <scope>NUCLEOTIDE SEQUENCE [LARGE SCALE GENOMIC DNA]</scope>
    <source>
        <strain evidence="4 5">DSM 22214</strain>
    </source>
</reference>
<keyword evidence="3" id="KW-0812">Transmembrane</keyword>
<evidence type="ECO:0000256" key="2">
    <source>
        <dbReference type="ARBA" id="ARBA00022679"/>
    </source>
</evidence>
<keyword evidence="3" id="KW-1133">Transmembrane helix</keyword>
<comment type="caution">
    <text evidence="4">The sequence shown here is derived from an EMBL/GenBank/DDBJ whole genome shotgun (WGS) entry which is preliminary data.</text>
</comment>
<evidence type="ECO:0000256" key="1">
    <source>
        <dbReference type="ARBA" id="ARBA00007274"/>
    </source>
</evidence>
<dbReference type="GO" id="GO:0005829">
    <property type="term" value="C:cytosol"/>
    <property type="evidence" value="ECO:0007669"/>
    <property type="project" value="TreeGrafter"/>
</dbReference>
<keyword evidence="2 4" id="KW-0808">Transferase</keyword>
<evidence type="ECO:0000313" key="4">
    <source>
        <dbReference type="EMBL" id="PWK26508.1"/>
    </source>
</evidence>
<dbReference type="RefSeq" id="WP_109743086.1">
    <property type="nucleotide sequence ID" value="NZ_QGGO01000011.1"/>
</dbReference>
<keyword evidence="3" id="KW-0472">Membrane</keyword>
<name>A0A316EA24_9BACT</name>
<evidence type="ECO:0000256" key="3">
    <source>
        <dbReference type="SAM" id="Phobius"/>
    </source>
</evidence>
<dbReference type="GO" id="GO:0008374">
    <property type="term" value="F:O-acyltransferase activity"/>
    <property type="evidence" value="ECO:0007669"/>
    <property type="project" value="TreeGrafter"/>
</dbReference>
<comment type="similarity">
    <text evidence="1">Belongs to the transferase hexapeptide repeat family.</text>
</comment>
<gene>
    <name evidence="4" type="ORF">LV89_02353</name>
</gene>
<proteinExistence type="inferred from homology"/>
<organism evidence="4 5">
    <name type="scientific">Arcicella aurantiaca</name>
    <dbReference type="NCBI Taxonomy" id="591202"/>
    <lineage>
        <taxon>Bacteria</taxon>
        <taxon>Pseudomonadati</taxon>
        <taxon>Bacteroidota</taxon>
        <taxon>Cytophagia</taxon>
        <taxon>Cytophagales</taxon>
        <taxon>Flectobacillaceae</taxon>
        <taxon>Arcicella</taxon>
    </lineage>
</organism>
<dbReference type="Gene3D" id="2.160.10.10">
    <property type="entry name" value="Hexapeptide repeat proteins"/>
    <property type="match status" value="1"/>
</dbReference>
<dbReference type="NCBIfam" id="NF007797">
    <property type="entry name" value="PRK10502.1"/>
    <property type="match status" value="1"/>
</dbReference>